<dbReference type="RefSeq" id="WP_277444746.1">
    <property type="nucleotide sequence ID" value="NZ_JAKOAV010000027.1"/>
</dbReference>
<evidence type="ECO:0000256" key="9">
    <source>
        <dbReference type="ARBA" id="ARBA00076414"/>
    </source>
</evidence>
<evidence type="ECO:0000256" key="7">
    <source>
        <dbReference type="ARBA" id="ARBA00053401"/>
    </source>
</evidence>
<evidence type="ECO:0000256" key="10">
    <source>
        <dbReference type="HAMAP-Rule" id="MF_01151"/>
    </source>
</evidence>
<dbReference type="AlphaFoldDB" id="A0A9X4H6W3"/>
<evidence type="ECO:0000256" key="11">
    <source>
        <dbReference type="RuleBase" id="RU000639"/>
    </source>
</evidence>
<name>A0A9X4H6W3_9FIRM</name>
<evidence type="ECO:0000256" key="3">
    <source>
        <dbReference type="ARBA" id="ARBA00011738"/>
    </source>
</evidence>
<dbReference type="InterPro" id="IPR013805">
    <property type="entry name" value="GrpE_CC"/>
</dbReference>
<dbReference type="HAMAP" id="MF_01151">
    <property type="entry name" value="GrpE"/>
    <property type="match status" value="1"/>
</dbReference>
<dbReference type="GO" id="GO:0042803">
    <property type="term" value="F:protein homodimerization activity"/>
    <property type="evidence" value="ECO:0007669"/>
    <property type="project" value="InterPro"/>
</dbReference>
<dbReference type="SUPFAM" id="SSF51064">
    <property type="entry name" value="Head domain of nucleotide exchange factor GrpE"/>
    <property type="match status" value="1"/>
</dbReference>
<accession>A0A9X4H6W3</accession>
<comment type="subcellular location">
    <subcellularLocation>
        <location evidence="1 10">Cytoplasm</location>
    </subcellularLocation>
</comment>
<dbReference type="GO" id="GO:0000774">
    <property type="term" value="F:adenyl-nucleotide exchange factor activity"/>
    <property type="evidence" value="ECO:0007669"/>
    <property type="project" value="InterPro"/>
</dbReference>
<keyword evidence="4 10" id="KW-0963">Cytoplasm</keyword>
<dbReference type="EMBL" id="JAKOAV010000027">
    <property type="protein sequence ID" value="MDF9409293.1"/>
    <property type="molecule type" value="Genomic_DNA"/>
</dbReference>
<dbReference type="PANTHER" id="PTHR21237:SF23">
    <property type="entry name" value="GRPE PROTEIN HOMOLOG, MITOCHONDRIAL"/>
    <property type="match status" value="1"/>
</dbReference>
<dbReference type="GO" id="GO:0005737">
    <property type="term" value="C:cytoplasm"/>
    <property type="evidence" value="ECO:0007669"/>
    <property type="project" value="UniProtKB-SubCell"/>
</dbReference>
<evidence type="ECO:0000256" key="5">
    <source>
        <dbReference type="ARBA" id="ARBA00023016"/>
    </source>
</evidence>
<evidence type="ECO:0000256" key="8">
    <source>
        <dbReference type="ARBA" id="ARBA00072274"/>
    </source>
</evidence>
<dbReference type="PROSITE" id="PS01071">
    <property type="entry name" value="GRPE"/>
    <property type="match status" value="1"/>
</dbReference>
<dbReference type="CDD" id="cd00446">
    <property type="entry name" value="GrpE"/>
    <property type="match status" value="1"/>
</dbReference>
<dbReference type="SUPFAM" id="SSF58014">
    <property type="entry name" value="Coiled-coil domain of nucleotide exchange factor GrpE"/>
    <property type="match status" value="1"/>
</dbReference>
<evidence type="ECO:0000256" key="2">
    <source>
        <dbReference type="ARBA" id="ARBA00009054"/>
    </source>
</evidence>
<dbReference type="InterPro" id="IPR009012">
    <property type="entry name" value="GrpE_head"/>
</dbReference>
<evidence type="ECO:0000256" key="13">
    <source>
        <dbReference type="SAM" id="MobiDB-lite"/>
    </source>
</evidence>
<keyword evidence="15" id="KW-1185">Reference proteome</keyword>
<evidence type="ECO:0000256" key="4">
    <source>
        <dbReference type="ARBA" id="ARBA00022490"/>
    </source>
</evidence>
<dbReference type="FunFam" id="2.30.22.10:FF:000001">
    <property type="entry name" value="Protein GrpE"/>
    <property type="match status" value="1"/>
</dbReference>
<dbReference type="InterPro" id="IPR000740">
    <property type="entry name" value="GrpE"/>
</dbReference>
<proteinExistence type="inferred from homology"/>
<evidence type="ECO:0000256" key="1">
    <source>
        <dbReference type="ARBA" id="ARBA00004496"/>
    </source>
</evidence>
<dbReference type="GO" id="GO:0006457">
    <property type="term" value="P:protein folding"/>
    <property type="evidence" value="ECO:0007669"/>
    <property type="project" value="InterPro"/>
</dbReference>
<protein>
    <recommendedName>
        <fullName evidence="8 10">Protein GrpE</fullName>
    </recommendedName>
    <alternativeName>
        <fullName evidence="9 10">HSP-70 cofactor</fullName>
    </alternativeName>
</protein>
<dbReference type="Pfam" id="PF01025">
    <property type="entry name" value="GrpE"/>
    <property type="match status" value="1"/>
</dbReference>
<evidence type="ECO:0000256" key="12">
    <source>
        <dbReference type="RuleBase" id="RU004478"/>
    </source>
</evidence>
<dbReference type="Gene3D" id="2.30.22.10">
    <property type="entry name" value="Head domain of nucleotide exchange factor GrpE"/>
    <property type="match status" value="1"/>
</dbReference>
<feature type="region of interest" description="Disordered" evidence="13">
    <location>
        <begin position="1"/>
        <end position="59"/>
    </location>
</feature>
<comment type="function">
    <text evidence="7 10 11">Participates actively in the response to hyperosmotic and heat shock by preventing the aggregation of stress-denatured proteins, in association with DnaK and GrpE. It is the nucleotide exchange factor for DnaK and may function as a thermosensor. Unfolded proteins bind initially to DnaJ; upon interaction with the DnaJ-bound protein, DnaK hydrolyzes its bound ATP, resulting in the formation of a stable complex. GrpE releases ADP from DnaK; ATP binding to DnaK triggers the release of the substrate protein, thus completing the reaction cycle. Several rounds of ATP-dependent interactions between DnaJ, DnaK and GrpE are required for fully efficient folding.</text>
</comment>
<dbReference type="GO" id="GO:0051082">
    <property type="term" value="F:unfolded protein binding"/>
    <property type="evidence" value="ECO:0007669"/>
    <property type="project" value="TreeGrafter"/>
</dbReference>
<evidence type="ECO:0000256" key="6">
    <source>
        <dbReference type="ARBA" id="ARBA00023186"/>
    </source>
</evidence>
<dbReference type="NCBIfam" id="NF010738">
    <property type="entry name" value="PRK14140.1"/>
    <property type="match status" value="1"/>
</dbReference>
<keyword evidence="6 10" id="KW-0143">Chaperone</keyword>
<reference evidence="14" key="1">
    <citation type="submission" date="2022-02" db="EMBL/GenBank/DDBJ databases">
        <authorList>
            <person name="Leng L."/>
        </authorList>
    </citation>
    <scope>NUCLEOTIDE SEQUENCE</scope>
    <source>
        <strain evidence="14">JI</strain>
    </source>
</reference>
<dbReference type="Proteomes" id="UP001154312">
    <property type="component" value="Unassembled WGS sequence"/>
</dbReference>
<feature type="compositionally biased region" description="Basic and acidic residues" evidence="13">
    <location>
        <begin position="1"/>
        <end position="17"/>
    </location>
</feature>
<keyword evidence="5 10" id="KW-0346">Stress response</keyword>
<comment type="subunit">
    <text evidence="3 10">Homodimer.</text>
</comment>
<dbReference type="PANTHER" id="PTHR21237">
    <property type="entry name" value="GRPE PROTEIN"/>
    <property type="match status" value="1"/>
</dbReference>
<comment type="similarity">
    <text evidence="2 10 12">Belongs to the GrpE family.</text>
</comment>
<comment type="caution">
    <text evidence="14">The sequence shown here is derived from an EMBL/GenBank/DDBJ whole genome shotgun (WGS) entry which is preliminary data.</text>
</comment>
<evidence type="ECO:0000313" key="14">
    <source>
        <dbReference type="EMBL" id="MDF9409293.1"/>
    </source>
</evidence>
<sequence length="203" mass="23156">MSHEEGYKENLEVKIEQPEAEPVAEKQNGTDAGLVSEDTGTIEGKNAEEELTSLQSQLEEQKARADDYYNRLARVQADYENYRRRTRQEKEEFFKYASEQLIVALLPVLDNFGRALAAESQSIENFKPGVEMIYRQLQDVLQAEGLAPVPAVGEQFDPVKHEAVMQEESDEHPDNTVIEEFQRGYYLKEKVIRPAMVKVAKSS</sequence>
<dbReference type="GO" id="GO:0051087">
    <property type="term" value="F:protein-folding chaperone binding"/>
    <property type="evidence" value="ECO:0007669"/>
    <property type="project" value="InterPro"/>
</dbReference>
<gene>
    <name evidence="10 14" type="primary">grpE</name>
    <name evidence="14" type="ORF">L7E55_13170</name>
</gene>
<evidence type="ECO:0000313" key="15">
    <source>
        <dbReference type="Proteomes" id="UP001154312"/>
    </source>
</evidence>
<organism evidence="14 15">
    <name type="scientific">Pelotomaculum isophthalicicum JI</name>
    <dbReference type="NCBI Taxonomy" id="947010"/>
    <lineage>
        <taxon>Bacteria</taxon>
        <taxon>Bacillati</taxon>
        <taxon>Bacillota</taxon>
        <taxon>Clostridia</taxon>
        <taxon>Eubacteriales</taxon>
        <taxon>Desulfotomaculaceae</taxon>
        <taxon>Pelotomaculum</taxon>
    </lineage>
</organism>
<dbReference type="PRINTS" id="PR00773">
    <property type="entry name" value="GRPEPROTEIN"/>
</dbReference>
<dbReference type="Gene3D" id="3.90.20.20">
    <property type="match status" value="1"/>
</dbReference>